<accession>I3DX90</accession>
<dbReference type="EMBL" id="AFEU01000003">
    <property type="protein sequence ID" value="EIJ78861.1"/>
    <property type="molecule type" value="Genomic_DNA"/>
</dbReference>
<evidence type="ECO:0008006" key="3">
    <source>
        <dbReference type="Google" id="ProtNLM"/>
    </source>
</evidence>
<dbReference type="PATRIC" id="fig|997296.3.peg.3148"/>
<dbReference type="eggNOG" id="COG4483">
    <property type="taxonomic scope" value="Bacteria"/>
</dbReference>
<dbReference type="Proteomes" id="UP000010523">
    <property type="component" value="Unassembled WGS sequence"/>
</dbReference>
<keyword evidence="2" id="KW-1185">Reference proteome</keyword>
<evidence type="ECO:0000313" key="2">
    <source>
        <dbReference type="Proteomes" id="UP000010523"/>
    </source>
</evidence>
<dbReference type="InterPro" id="IPR009256">
    <property type="entry name" value="YqgQ-like"/>
</dbReference>
<dbReference type="Pfam" id="PF06014">
    <property type="entry name" value="YqgQ-like"/>
    <property type="match status" value="1"/>
</dbReference>
<protein>
    <recommendedName>
        <fullName evidence="3">Cytosolic protein</fullName>
    </recommendedName>
</protein>
<reference evidence="1 2" key="1">
    <citation type="journal article" date="2012" name="Appl. Environ. Microbiol.">
        <title>Genome Sequence of Thermotolerant Bacillus methanolicus: Features and Regulation Related to Methylotrophy and Production of L-Lysine and L-Glutamate from Methanol.</title>
        <authorList>
            <person name="Heggeset T.M."/>
            <person name="Krog A."/>
            <person name="Balzer S."/>
            <person name="Wentzel A."/>
            <person name="Ellingsen T.E."/>
            <person name="Brautaset T."/>
        </authorList>
    </citation>
    <scope>NUCLEOTIDE SEQUENCE [LARGE SCALE GENOMIC DNA]</scope>
    <source>
        <strain evidence="1 2">PB1</strain>
    </source>
</reference>
<proteinExistence type="predicted"/>
<dbReference type="RefSeq" id="WP_004437851.1">
    <property type="nucleotide sequence ID" value="NZ_AFEU01000003.1"/>
</dbReference>
<dbReference type="InterPro" id="IPR023164">
    <property type="entry name" value="YqgQ-like_sf"/>
</dbReference>
<dbReference type="AlphaFoldDB" id="I3DX90"/>
<dbReference type="STRING" id="997296.PB1_14924"/>
<comment type="caution">
    <text evidence="1">The sequence shown here is derived from an EMBL/GenBank/DDBJ whole genome shotgun (WGS) entry which is preliminary data.</text>
</comment>
<name>I3DX90_BACMT</name>
<dbReference type="Gene3D" id="1.10.287.760">
    <property type="entry name" value="YqgQ-like"/>
    <property type="match status" value="1"/>
</dbReference>
<dbReference type="OrthoDB" id="2361671at2"/>
<evidence type="ECO:0000313" key="1">
    <source>
        <dbReference type="EMBL" id="EIJ78861.1"/>
    </source>
</evidence>
<organism evidence="1 2">
    <name type="scientific">Bacillus methanolicus PB1</name>
    <dbReference type="NCBI Taxonomy" id="997296"/>
    <lineage>
        <taxon>Bacteria</taxon>
        <taxon>Bacillati</taxon>
        <taxon>Bacillota</taxon>
        <taxon>Bacilli</taxon>
        <taxon>Bacillales</taxon>
        <taxon>Bacillaceae</taxon>
        <taxon>Bacillus</taxon>
    </lineage>
</organism>
<dbReference type="SUPFAM" id="SSF158379">
    <property type="entry name" value="YqgQ-like"/>
    <property type="match status" value="1"/>
</dbReference>
<gene>
    <name evidence="1" type="ORF">PB1_14924</name>
</gene>
<sequence length="76" mass="9075">MKSIYDIQQLLMKYGSLIYIGDRLADLELMETELKELYQSQLIETKEFQSALLLLRNEIEREKDKKLKRKKGEEHG</sequence>